<keyword evidence="8" id="KW-0479">Metal-binding</keyword>
<feature type="region of interest" description="Disordered" evidence="15">
    <location>
        <begin position="427"/>
        <end position="451"/>
    </location>
</feature>
<feature type="compositionally biased region" description="Pro residues" evidence="15">
    <location>
        <begin position="540"/>
        <end position="550"/>
    </location>
</feature>
<dbReference type="GO" id="GO:0005524">
    <property type="term" value="F:ATP binding"/>
    <property type="evidence" value="ECO:0007669"/>
    <property type="project" value="UniProtKB-KW"/>
</dbReference>
<feature type="region of interest" description="Disordered" evidence="15">
    <location>
        <begin position="283"/>
        <end position="318"/>
    </location>
</feature>
<comment type="function">
    <text evidence="2">Catalyzes the phosphorylation of pyruvate to phosphoenolpyruvate.</text>
</comment>
<name>A0A7W8Z6X6_9ACTN</name>
<dbReference type="GO" id="GO:0008986">
    <property type="term" value="F:pyruvate, water dikinase activity"/>
    <property type="evidence" value="ECO:0007669"/>
    <property type="project" value="UniProtKB-EC"/>
</dbReference>
<evidence type="ECO:0000256" key="6">
    <source>
        <dbReference type="ARBA" id="ARBA00021623"/>
    </source>
</evidence>
<dbReference type="Proteomes" id="UP000588112">
    <property type="component" value="Unassembled WGS sequence"/>
</dbReference>
<keyword evidence="7 18" id="KW-0808">Transferase</keyword>
<dbReference type="InterPro" id="IPR013815">
    <property type="entry name" value="ATP_grasp_subdomain_1"/>
</dbReference>
<dbReference type="PANTHER" id="PTHR43030">
    <property type="entry name" value="PHOSPHOENOLPYRUVATE SYNTHASE"/>
    <property type="match status" value="1"/>
</dbReference>
<dbReference type="Gene3D" id="3.30.1490.20">
    <property type="entry name" value="ATP-grasp fold, A domain"/>
    <property type="match status" value="1"/>
</dbReference>
<dbReference type="SUPFAM" id="SSF52009">
    <property type="entry name" value="Phosphohistidine domain"/>
    <property type="match status" value="1"/>
</dbReference>
<proteinExistence type="inferred from homology"/>
<evidence type="ECO:0000256" key="13">
    <source>
        <dbReference type="ARBA" id="ARBA00033470"/>
    </source>
</evidence>
<accession>A0A7W8Z6X6</accession>
<comment type="similarity">
    <text evidence="4">Belongs to the PEP-utilizing enzyme family.</text>
</comment>
<dbReference type="Pfam" id="PF01326">
    <property type="entry name" value="PPDK_N"/>
    <property type="match status" value="1"/>
</dbReference>
<feature type="region of interest" description="Disordered" evidence="15">
    <location>
        <begin position="520"/>
        <end position="557"/>
    </location>
</feature>
<evidence type="ECO:0000259" key="17">
    <source>
        <dbReference type="Pfam" id="PF01326"/>
    </source>
</evidence>
<organism evidence="18 19">
    <name type="scientific">Sphaerisporangium krabiense</name>
    <dbReference type="NCBI Taxonomy" id="763782"/>
    <lineage>
        <taxon>Bacteria</taxon>
        <taxon>Bacillati</taxon>
        <taxon>Actinomycetota</taxon>
        <taxon>Actinomycetes</taxon>
        <taxon>Streptosporangiales</taxon>
        <taxon>Streptosporangiaceae</taxon>
        <taxon>Sphaerisporangium</taxon>
    </lineage>
</organism>
<evidence type="ECO:0000313" key="19">
    <source>
        <dbReference type="Proteomes" id="UP000588112"/>
    </source>
</evidence>
<dbReference type="AlphaFoldDB" id="A0A7W8Z6X6"/>
<comment type="catalytic activity">
    <reaction evidence="14">
        <text>pyruvate + ATP + H2O = phosphoenolpyruvate + AMP + phosphate + 2 H(+)</text>
        <dbReference type="Rhea" id="RHEA:11364"/>
        <dbReference type="ChEBI" id="CHEBI:15361"/>
        <dbReference type="ChEBI" id="CHEBI:15377"/>
        <dbReference type="ChEBI" id="CHEBI:15378"/>
        <dbReference type="ChEBI" id="CHEBI:30616"/>
        <dbReference type="ChEBI" id="CHEBI:43474"/>
        <dbReference type="ChEBI" id="CHEBI:58702"/>
        <dbReference type="ChEBI" id="CHEBI:456215"/>
        <dbReference type="EC" id="2.7.9.2"/>
    </reaction>
</comment>
<keyword evidence="19" id="KW-1185">Reference proteome</keyword>
<gene>
    <name evidence="18" type="ORF">BJ981_003912</name>
</gene>
<feature type="compositionally biased region" description="Pro residues" evidence="15">
    <location>
        <begin position="428"/>
        <end position="442"/>
    </location>
</feature>
<protein>
    <recommendedName>
        <fullName evidence="6">Phosphoenolpyruvate synthase</fullName>
        <ecNumber evidence="5">2.7.9.2</ecNumber>
    </recommendedName>
    <alternativeName>
        <fullName evidence="13">Pyruvate, water dikinase</fullName>
    </alternativeName>
</protein>
<dbReference type="Gene3D" id="3.30.470.20">
    <property type="entry name" value="ATP-grasp fold, B domain"/>
    <property type="match status" value="1"/>
</dbReference>
<sequence length="557" mass="56824">MRALIEAGDPSRHGGKAVALAVLARAGLPVPPGIVLDVEEVTAVAEGRAAALVGEIAAWARARAPHGVVVRSSAPAEDGEHASFAGLFASRFAAPAVAALGRAVAEVRASASGPAVTAYAAARGLPPPTGTAVLVQPAIRPWSAGVLFTRWGEDWRIEATLGLAVLLVNGEVRPDVHTGRGERIAEKYVVALPAAPEEAGLPPGEWISWPAGGRSKLVFSDDHLVYARPSTATGRAPALDPPGVTAVRELGREAAHVLRHDALDVEWARDHHGRLWLLQARPATAPSAPTPESPPGSPPLPHDPPPSGDPALAGEPSSRGRVLAGEAASPGAASGAAAVILDAGDAGRMPDGGVLVCGPARPELVPALVKAAAIACADSGLLCHTAIVARELGKPCVTGLLTAPEVVRDGDLVTVDGDRGLLLLDPGGLPPEAPAHRPPPTSRGPRVVSRPPAVPEPCVLAVDHRTRPLLADPGALTRQGVLGVLLPHGEPTEETAQVSPLAGGGLVRWLSAPRPLPHELWAGDPTTHVTRQRLILSPSSTPPPGPPSPPGSTGEGR</sequence>
<evidence type="ECO:0000256" key="11">
    <source>
        <dbReference type="ARBA" id="ARBA00022840"/>
    </source>
</evidence>
<keyword evidence="11" id="KW-0067">ATP-binding</keyword>
<keyword evidence="10 18" id="KW-0418">Kinase</keyword>
<keyword evidence="9" id="KW-0547">Nucleotide-binding</keyword>
<evidence type="ECO:0000313" key="18">
    <source>
        <dbReference type="EMBL" id="MBB5628213.1"/>
    </source>
</evidence>
<feature type="compositionally biased region" description="Pro residues" evidence="15">
    <location>
        <begin position="288"/>
        <end position="308"/>
    </location>
</feature>
<dbReference type="EMBL" id="JACHBR010000001">
    <property type="protein sequence ID" value="MBB5628213.1"/>
    <property type="molecule type" value="Genomic_DNA"/>
</dbReference>
<evidence type="ECO:0000259" key="16">
    <source>
        <dbReference type="Pfam" id="PF00391"/>
    </source>
</evidence>
<evidence type="ECO:0000256" key="14">
    <source>
        <dbReference type="ARBA" id="ARBA00047700"/>
    </source>
</evidence>
<evidence type="ECO:0000256" key="10">
    <source>
        <dbReference type="ARBA" id="ARBA00022777"/>
    </source>
</evidence>
<dbReference type="UniPathway" id="UPA00138"/>
<feature type="domain" description="Pyruvate phosphate dikinase AMP/ATP-binding" evidence="17">
    <location>
        <begin position="64"/>
        <end position="288"/>
    </location>
</feature>
<evidence type="ECO:0000256" key="2">
    <source>
        <dbReference type="ARBA" id="ARBA00002988"/>
    </source>
</evidence>
<evidence type="ECO:0000256" key="5">
    <source>
        <dbReference type="ARBA" id="ARBA00011996"/>
    </source>
</evidence>
<reference evidence="18 19" key="1">
    <citation type="submission" date="2020-08" db="EMBL/GenBank/DDBJ databases">
        <title>Sequencing the genomes of 1000 actinobacteria strains.</title>
        <authorList>
            <person name="Klenk H.-P."/>
        </authorList>
    </citation>
    <scope>NUCLEOTIDE SEQUENCE [LARGE SCALE GENOMIC DNA]</scope>
    <source>
        <strain evidence="18 19">DSM 45790</strain>
    </source>
</reference>
<dbReference type="SUPFAM" id="SSF56059">
    <property type="entry name" value="Glutathione synthetase ATP-binding domain-like"/>
    <property type="match status" value="1"/>
</dbReference>
<evidence type="ECO:0000256" key="1">
    <source>
        <dbReference type="ARBA" id="ARBA00001946"/>
    </source>
</evidence>
<feature type="domain" description="PEP-utilising enzyme mobile" evidence="16">
    <location>
        <begin position="350"/>
        <end position="420"/>
    </location>
</feature>
<dbReference type="InterPro" id="IPR002192">
    <property type="entry name" value="PPDK_AMP/ATP-bd"/>
</dbReference>
<keyword evidence="12" id="KW-0460">Magnesium</keyword>
<comment type="cofactor">
    <cofactor evidence="1">
        <name>Mg(2+)</name>
        <dbReference type="ChEBI" id="CHEBI:18420"/>
    </cofactor>
</comment>
<keyword evidence="18" id="KW-0670">Pyruvate</keyword>
<dbReference type="GO" id="GO:0046872">
    <property type="term" value="F:metal ion binding"/>
    <property type="evidence" value="ECO:0007669"/>
    <property type="project" value="UniProtKB-KW"/>
</dbReference>
<evidence type="ECO:0000256" key="4">
    <source>
        <dbReference type="ARBA" id="ARBA00007837"/>
    </source>
</evidence>
<dbReference type="InterPro" id="IPR008279">
    <property type="entry name" value="PEP-util_enz_mobile_dom"/>
</dbReference>
<dbReference type="Gene3D" id="3.50.30.10">
    <property type="entry name" value="Phosphohistidine domain"/>
    <property type="match status" value="1"/>
</dbReference>
<evidence type="ECO:0000256" key="9">
    <source>
        <dbReference type="ARBA" id="ARBA00022741"/>
    </source>
</evidence>
<dbReference type="Pfam" id="PF00391">
    <property type="entry name" value="PEP-utilizers"/>
    <property type="match status" value="1"/>
</dbReference>
<evidence type="ECO:0000256" key="3">
    <source>
        <dbReference type="ARBA" id="ARBA00004742"/>
    </source>
</evidence>
<dbReference type="InterPro" id="IPR036637">
    <property type="entry name" value="Phosphohistidine_dom_sf"/>
</dbReference>
<comment type="caution">
    <text evidence="18">The sequence shown here is derived from an EMBL/GenBank/DDBJ whole genome shotgun (WGS) entry which is preliminary data.</text>
</comment>
<evidence type="ECO:0000256" key="12">
    <source>
        <dbReference type="ARBA" id="ARBA00022842"/>
    </source>
</evidence>
<dbReference type="PANTHER" id="PTHR43030:SF1">
    <property type="entry name" value="PHOSPHOENOLPYRUVATE SYNTHASE"/>
    <property type="match status" value="1"/>
</dbReference>
<evidence type="ECO:0000256" key="8">
    <source>
        <dbReference type="ARBA" id="ARBA00022723"/>
    </source>
</evidence>
<dbReference type="InterPro" id="IPR006319">
    <property type="entry name" value="PEP_synth"/>
</dbReference>
<dbReference type="RefSeq" id="WP_184612767.1">
    <property type="nucleotide sequence ID" value="NZ_BOOS01000064.1"/>
</dbReference>
<evidence type="ECO:0000256" key="7">
    <source>
        <dbReference type="ARBA" id="ARBA00022679"/>
    </source>
</evidence>
<evidence type="ECO:0000256" key="15">
    <source>
        <dbReference type="SAM" id="MobiDB-lite"/>
    </source>
</evidence>
<comment type="pathway">
    <text evidence="3">Carbohydrate biosynthesis; gluconeogenesis.</text>
</comment>
<dbReference type="EC" id="2.7.9.2" evidence="5"/>
<dbReference type="GO" id="GO:0006094">
    <property type="term" value="P:gluconeogenesis"/>
    <property type="evidence" value="ECO:0007669"/>
    <property type="project" value="UniProtKB-UniPathway"/>
</dbReference>